<accession>A0A6A6DMK0</accession>
<proteinExistence type="predicted"/>
<dbReference type="OrthoDB" id="5152423at2759"/>
<feature type="domain" description="HAT C-terminal dimerisation" evidence="1">
    <location>
        <begin position="7"/>
        <end position="52"/>
    </location>
</feature>
<feature type="non-terminal residue" evidence="2">
    <location>
        <position position="55"/>
    </location>
</feature>
<dbReference type="Proteomes" id="UP000800200">
    <property type="component" value="Unassembled WGS sequence"/>
</dbReference>
<dbReference type="InterPro" id="IPR012337">
    <property type="entry name" value="RNaseH-like_sf"/>
</dbReference>
<evidence type="ECO:0000313" key="2">
    <source>
        <dbReference type="EMBL" id="KAF2179459.1"/>
    </source>
</evidence>
<name>A0A6A6DMK0_9PEZI</name>
<evidence type="ECO:0000259" key="1">
    <source>
        <dbReference type="Pfam" id="PF05699"/>
    </source>
</evidence>
<feature type="non-terminal residue" evidence="2">
    <location>
        <position position="1"/>
    </location>
</feature>
<dbReference type="GO" id="GO:0046983">
    <property type="term" value="F:protein dimerization activity"/>
    <property type="evidence" value="ECO:0007669"/>
    <property type="project" value="InterPro"/>
</dbReference>
<evidence type="ECO:0000313" key="3">
    <source>
        <dbReference type="Proteomes" id="UP000800200"/>
    </source>
</evidence>
<organism evidence="2 3">
    <name type="scientific">Zopfia rhizophila CBS 207.26</name>
    <dbReference type="NCBI Taxonomy" id="1314779"/>
    <lineage>
        <taxon>Eukaryota</taxon>
        <taxon>Fungi</taxon>
        <taxon>Dikarya</taxon>
        <taxon>Ascomycota</taxon>
        <taxon>Pezizomycotina</taxon>
        <taxon>Dothideomycetes</taxon>
        <taxon>Dothideomycetes incertae sedis</taxon>
        <taxon>Zopfiaceae</taxon>
        <taxon>Zopfia</taxon>
    </lineage>
</organism>
<dbReference type="AlphaFoldDB" id="A0A6A6DMK0"/>
<dbReference type="InterPro" id="IPR008906">
    <property type="entry name" value="HATC_C_dom"/>
</dbReference>
<gene>
    <name evidence="2" type="ORF">K469DRAFT_524155</name>
</gene>
<dbReference type="SUPFAM" id="SSF53098">
    <property type="entry name" value="Ribonuclease H-like"/>
    <property type="match status" value="1"/>
</dbReference>
<dbReference type="Pfam" id="PF05699">
    <property type="entry name" value="Dimer_Tnp_hAT"/>
    <property type="match status" value="1"/>
</dbReference>
<reference evidence="2" key="1">
    <citation type="journal article" date="2020" name="Stud. Mycol.">
        <title>101 Dothideomycetes genomes: a test case for predicting lifestyles and emergence of pathogens.</title>
        <authorList>
            <person name="Haridas S."/>
            <person name="Albert R."/>
            <person name="Binder M."/>
            <person name="Bloem J."/>
            <person name="Labutti K."/>
            <person name="Salamov A."/>
            <person name="Andreopoulos B."/>
            <person name="Baker S."/>
            <person name="Barry K."/>
            <person name="Bills G."/>
            <person name="Bluhm B."/>
            <person name="Cannon C."/>
            <person name="Castanera R."/>
            <person name="Culley D."/>
            <person name="Daum C."/>
            <person name="Ezra D."/>
            <person name="Gonzalez J."/>
            <person name="Henrissat B."/>
            <person name="Kuo A."/>
            <person name="Liang C."/>
            <person name="Lipzen A."/>
            <person name="Lutzoni F."/>
            <person name="Magnuson J."/>
            <person name="Mondo S."/>
            <person name="Nolan M."/>
            <person name="Ohm R."/>
            <person name="Pangilinan J."/>
            <person name="Park H.-J."/>
            <person name="Ramirez L."/>
            <person name="Alfaro M."/>
            <person name="Sun H."/>
            <person name="Tritt A."/>
            <person name="Yoshinaga Y."/>
            <person name="Zwiers L.-H."/>
            <person name="Turgeon B."/>
            <person name="Goodwin S."/>
            <person name="Spatafora J."/>
            <person name="Crous P."/>
            <person name="Grigoriev I."/>
        </authorList>
    </citation>
    <scope>NUCLEOTIDE SEQUENCE</scope>
    <source>
        <strain evidence="2">CBS 207.26</strain>
    </source>
</reference>
<sequence>KNDSTQTQIAIDILGIPPMSSEPERIFNLESILVTLQRNRLSGNIIEALEYLGLW</sequence>
<dbReference type="EMBL" id="ML994667">
    <property type="protein sequence ID" value="KAF2179459.1"/>
    <property type="molecule type" value="Genomic_DNA"/>
</dbReference>
<protein>
    <recommendedName>
        <fullName evidence="1">HAT C-terminal dimerisation domain-containing protein</fullName>
    </recommendedName>
</protein>
<keyword evidence="3" id="KW-1185">Reference proteome</keyword>